<organism evidence="2 3">
    <name type="scientific">Coprococcus hominis</name>
    <name type="common">ex Liu et al. 2022</name>
    <dbReference type="NCBI Taxonomy" id="2763039"/>
    <lineage>
        <taxon>Bacteria</taxon>
        <taxon>Bacillati</taxon>
        <taxon>Bacillota</taxon>
        <taxon>Clostridia</taxon>
        <taxon>Lachnospirales</taxon>
        <taxon>Lachnospiraceae</taxon>
        <taxon>Coprococcus</taxon>
    </lineage>
</organism>
<proteinExistence type="predicted"/>
<dbReference type="Proteomes" id="UP000615234">
    <property type="component" value="Unassembled WGS sequence"/>
</dbReference>
<dbReference type="RefSeq" id="WP_021943836.1">
    <property type="nucleotide sequence ID" value="NZ_JACOOX010000003.1"/>
</dbReference>
<evidence type="ECO:0000313" key="3">
    <source>
        <dbReference type="Proteomes" id="UP000615234"/>
    </source>
</evidence>
<name>A0A8I0APD2_9FIRM</name>
<keyword evidence="1" id="KW-0472">Membrane</keyword>
<feature type="transmembrane region" description="Helical" evidence="1">
    <location>
        <begin position="44"/>
        <end position="66"/>
    </location>
</feature>
<protein>
    <submittedName>
        <fullName evidence="2">Uncharacterized protein</fullName>
    </submittedName>
</protein>
<gene>
    <name evidence="2" type="ORF">H8S09_06145</name>
</gene>
<dbReference type="EMBL" id="JACOOX010000003">
    <property type="protein sequence ID" value="MBC5662478.1"/>
    <property type="molecule type" value="Genomic_DNA"/>
</dbReference>
<feature type="transmembrane region" description="Helical" evidence="1">
    <location>
        <begin position="16"/>
        <end position="38"/>
    </location>
</feature>
<keyword evidence="3" id="KW-1185">Reference proteome</keyword>
<keyword evidence="1" id="KW-1133">Transmembrane helix</keyword>
<reference evidence="2 3" key="1">
    <citation type="submission" date="2020-08" db="EMBL/GenBank/DDBJ databases">
        <title>Genome public.</title>
        <authorList>
            <person name="Liu C."/>
            <person name="Sun Q."/>
        </authorList>
    </citation>
    <scope>NUCLEOTIDE SEQUENCE [LARGE SCALE GENOMIC DNA]</scope>
    <source>
        <strain evidence="2 3">NSJ-10</strain>
    </source>
</reference>
<dbReference type="AlphaFoldDB" id="A0A8I0APD2"/>
<keyword evidence="1" id="KW-0812">Transmembrane</keyword>
<evidence type="ECO:0000256" key="1">
    <source>
        <dbReference type="SAM" id="Phobius"/>
    </source>
</evidence>
<sequence>MEKGQYGYIKKHKKKIITSIIILGVMILTGVILSLAMFKTTKTLIIILPILISLPFAKQIVALIMCSKFKPLTEEEHKKIEKGIHYENRDGILYDISLSRYEGMLFFPAVIVRDGRMLFLYQKAFDKKIPDVEFLKKEITRSFEMIKKPYVIVTALTVDEFIKKAETIKEPDEDYLVKDQSMREKLFELGV</sequence>
<comment type="caution">
    <text evidence="2">The sequence shown here is derived from an EMBL/GenBank/DDBJ whole genome shotgun (WGS) entry which is preliminary data.</text>
</comment>
<accession>A0A8I0APD2</accession>
<evidence type="ECO:0000313" key="2">
    <source>
        <dbReference type="EMBL" id="MBC5662478.1"/>
    </source>
</evidence>